<dbReference type="PRINTS" id="PR00320">
    <property type="entry name" value="GPROTEINBRPT"/>
</dbReference>
<dbReference type="PROSITE" id="PS50082">
    <property type="entry name" value="WD_REPEATS_2"/>
    <property type="match status" value="3"/>
</dbReference>
<dbReference type="SMART" id="SM00320">
    <property type="entry name" value="WD40"/>
    <property type="match status" value="7"/>
</dbReference>
<gene>
    <name evidence="4" type="ORF">TCM_001400</name>
</gene>
<dbReference type="InterPro" id="IPR040324">
    <property type="entry name" value="WDR44/Dgr2"/>
</dbReference>
<dbReference type="PANTHER" id="PTHR14221">
    <property type="entry name" value="WD REPEAT DOMAIN 44"/>
    <property type="match status" value="1"/>
</dbReference>
<evidence type="ECO:0000256" key="3">
    <source>
        <dbReference type="PROSITE-ProRule" id="PRU00221"/>
    </source>
</evidence>
<dbReference type="Gramene" id="EOX92454">
    <property type="protein sequence ID" value="EOX92454"/>
    <property type="gene ID" value="TCM_001400"/>
</dbReference>
<dbReference type="HOGENOM" id="CLU_009835_1_1_1"/>
<dbReference type="CDD" id="cd00200">
    <property type="entry name" value="WD40"/>
    <property type="match status" value="1"/>
</dbReference>
<dbReference type="STRING" id="3641.A0A061DIM1"/>
<dbReference type="FunCoup" id="A0A061DIM1">
    <property type="interactions" value="219"/>
</dbReference>
<feature type="repeat" description="WD" evidence="3">
    <location>
        <begin position="301"/>
        <end position="333"/>
    </location>
</feature>
<proteinExistence type="predicted"/>
<dbReference type="eggNOG" id="KOG0283">
    <property type="taxonomic scope" value="Eukaryota"/>
</dbReference>
<dbReference type="EMBL" id="CM001879">
    <property type="protein sequence ID" value="EOX92454.1"/>
    <property type="molecule type" value="Genomic_DNA"/>
</dbReference>
<accession>A0A061DIM1</accession>
<dbReference type="Pfam" id="PF00400">
    <property type="entry name" value="WD40"/>
    <property type="match status" value="5"/>
</dbReference>
<dbReference type="Gene3D" id="2.130.10.10">
    <property type="entry name" value="YVTN repeat-like/Quinoprotein amine dehydrogenase"/>
    <property type="match status" value="1"/>
</dbReference>
<dbReference type="Proteomes" id="UP000026915">
    <property type="component" value="Chromosome 1"/>
</dbReference>
<dbReference type="InterPro" id="IPR020472">
    <property type="entry name" value="WD40_PAC1"/>
</dbReference>
<keyword evidence="5" id="KW-1185">Reference proteome</keyword>
<dbReference type="InterPro" id="IPR001680">
    <property type="entry name" value="WD40_rpt"/>
</dbReference>
<keyword evidence="1 3" id="KW-0853">WD repeat</keyword>
<feature type="repeat" description="WD" evidence="3">
    <location>
        <begin position="341"/>
        <end position="383"/>
    </location>
</feature>
<evidence type="ECO:0000256" key="1">
    <source>
        <dbReference type="ARBA" id="ARBA00022574"/>
    </source>
</evidence>
<evidence type="ECO:0000256" key="2">
    <source>
        <dbReference type="ARBA" id="ARBA00022737"/>
    </source>
</evidence>
<dbReference type="PROSITE" id="PS50294">
    <property type="entry name" value="WD_REPEATS_REGION"/>
    <property type="match status" value="3"/>
</dbReference>
<sequence>MLSSDEVENDVFFDSLDCLSVEEPVVAKELEGGNSDYEIWINEPRSVKERRECFLLGMDLVEFAKSSKIKDLERITDCNGAVPSSSFSSINNGEGSLACCDREMTCQTNLVVDESEQEQNIALESENKMFFSTKGCEQKEAQAHWDACENAKVDRKKFKKWWKHFMTMRKGEVSRRASKVSKSSLKEHKTNRMTVLPNKKGYMEFTALYMRQEIQAHKGFIWTMKFSPDGQYLASGGEDGVVRIWHVTSTDAPRKPFMAEGNLDRKIDKGKSGFGRKKSIHSLVIIPNKIFQIEESPMQEFHGHTSDVLDLAWSTTNLLVSSSIDKTVRLWQVGCDQCLNVFHHNNYVTCIQFNPIDDNYFISGSIDGKVRIWGVSEKRVVDWVDVRDIITAICYRPDGKEFVVGSITGTCHFFEASGSHVNLEVEMHIHGRKKTSGNKITSIQFSQDEPHKVMITSEDSKVRIFDGVDMVCKFKGLPKSGSQMSASFTSTGKHIISVGEDCHVYVWNYNGFCLQTSKHTKSVRSCEHFFCEDVSVALPWLGQVADQSHLHINDCRARSPREGQIEGASGIRDSERFSLGNWFSIDGSCKVSATWPEEKLPLCDAEVLEDEYCTYDQQQLCHSSANNCTTLSDTWGLVIVAGGWNGTIRTFHNYGFPVRL</sequence>
<dbReference type="OMA" id="TQKFQGQ"/>
<dbReference type="InParanoid" id="A0A061DIM1"/>
<dbReference type="InterPro" id="IPR015943">
    <property type="entry name" value="WD40/YVTN_repeat-like_dom_sf"/>
</dbReference>
<feature type="repeat" description="WD" evidence="3">
    <location>
        <begin position="214"/>
        <end position="255"/>
    </location>
</feature>
<evidence type="ECO:0000313" key="4">
    <source>
        <dbReference type="EMBL" id="EOX92454.1"/>
    </source>
</evidence>
<evidence type="ECO:0000313" key="5">
    <source>
        <dbReference type="Proteomes" id="UP000026915"/>
    </source>
</evidence>
<keyword evidence="2" id="KW-0677">Repeat</keyword>
<dbReference type="FunFam" id="2.130.10.10:FF:000849">
    <property type="entry name" value="WD repeat-containing protein 44"/>
    <property type="match status" value="1"/>
</dbReference>
<dbReference type="AlphaFoldDB" id="A0A061DIM1"/>
<dbReference type="PANTHER" id="PTHR14221:SF31">
    <property type="entry name" value="TRANSDUCIN_WD40 REPEAT-LIKE SUPERFAMILY PROTEIN"/>
    <property type="match status" value="1"/>
</dbReference>
<reference evidence="4 5" key="1">
    <citation type="journal article" date="2013" name="Genome Biol.">
        <title>The genome sequence of the most widely cultivated cacao type and its use to identify candidate genes regulating pod color.</title>
        <authorList>
            <person name="Motamayor J.C."/>
            <person name="Mockaitis K."/>
            <person name="Schmutz J."/>
            <person name="Haiminen N."/>
            <person name="Iii D.L."/>
            <person name="Cornejo O."/>
            <person name="Findley S.D."/>
            <person name="Zheng P."/>
            <person name="Utro F."/>
            <person name="Royaert S."/>
            <person name="Saski C."/>
            <person name="Jenkins J."/>
            <person name="Podicheti R."/>
            <person name="Zhao M."/>
            <person name="Scheffler B.E."/>
            <person name="Stack J.C."/>
            <person name="Feltus F.A."/>
            <person name="Mustiga G.M."/>
            <person name="Amores F."/>
            <person name="Phillips W."/>
            <person name="Marelli J.P."/>
            <person name="May G.D."/>
            <person name="Shapiro H."/>
            <person name="Ma J."/>
            <person name="Bustamante C.D."/>
            <person name="Schnell R.J."/>
            <person name="Main D."/>
            <person name="Gilbert D."/>
            <person name="Parida L."/>
            <person name="Kuhn D.N."/>
        </authorList>
    </citation>
    <scope>NUCLEOTIDE SEQUENCE [LARGE SCALE GENOMIC DNA]</scope>
    <source>
        <strain evidence="5">cv. Matina 1-6</strain>
    </source>
</reference>
<dbReference type="InterPro" id="IPR036322">
    <property type="entry name" value="WD40_repeat_dom_sf"/>
</dbReference>
<organism evidence="4 5">
    <name type="scientific">Theobroma cacao</name>
    <name type="common">Cacao</name>
    <name type="synonym">Cocoa</name>
    <dbReference type="NCBI Taxonomy" id="3641"/>
    <lineage>
        <taxon>Eukaryota</taxon>
        <taxon>Viridiplantae</taxon>
        <taxon>Streptophyta</taxon>
        <taxon>Embryophyta</taxon>
        <taxon>Tracheophyta</taxon>
        <taxon>Spermatophyta</taxon>
        <taxon>Magnoliopsida</taxon>
        <taxon>eudicotyledons</taxon>
        <taxon>Gunneridae</taxon>
        <taxon>Pentapetalae</taxon>
        <taxon>rosids</taxon>
        <taxon>malvids</taxon>
        <taxon>Malvales</taxon>
        <taxon>Malvaceae</taxon>
        <taxon>Byttnerioideae</taxon>
        <taxon>Theobroma</taxon>
    </lineage>
</organism>
<dbReference type="SUPFAM" id="SSF50978">
    <property type="entry name" value="WD40 repeat-like"/>
    <property type="match status" value="1"/>
</dbReference>
<protein>
    <submittedName>
        <fullName evidence="4">Transducin/WD40 repeat-like superfamily protein, putative isoform 1</fullName>
    </submittedName>
</protein>
<name>A0A061DIM1_THECC</name>